<evidence type="ECO:0000313" key="1">
    <source>
        <dbReference type="EMBL" id="OPC79012.1"/>
    </source>
</evidence>
<comment type="caution">
    <text evidence="1">The sequence shown here is derived from an EMBL/GenBank/DDBJ whole genome shotgun (WGS) entry which is preliminary data.</text>
</comment>
<dbReference type="RefSeq" id="WP_078980213.1">
    <property type="nucleotide sequence ID" value="NZ_MWQN01000002.1"/>
</dbReference>
<accession>A0A1T3NQP5</accession>
<reference evidence="1 2" key="1">
    <citation type="submission" date="2017-03" db="EMBL/GenBank/DDBJ databases">
        <title>Draft genome sequence of Streptomyces scabrisporus NF3, endophyte isolated from Amphipterygium adstringens.</title>
        <authorList>
            <person name="Vazquez M."/>
            <person name="Ceapa C.D."/>
            <person name="Rodriguez Luna D."/>
            <person name="Sanchez Esquivel S."/>
        </authorList>
    </citation>
    <scope>NUCLEOTIDE SEQUENCE [LARGE SCALE GENOMIC DNA]</scope>
    <source>
        <strain evidence="1 2">NF3</strain>
    </source>
</reference>
<dbReference type="Proteomes" id="UP000190037">
    <property type="component" value="Unassembled WGS sequence"/>
</dbReference>
<proteinExistence type="predicted"/>
<name>A0A1T3NQP5_9ACTN</name>
<dbReference type="InterPro" id="IPR009097">
    <property type="entry name" value="Cyclic_Pdiesterase"/>
</dbReference>
<sequence length="185" mass="20268">MGERFVVSALVLLVPDVEQVVEPWRERYDPRVAEGIPAHVTVLYPWLPPTEIAAADLEALGAIAGAQPAMELAFERIGQFHRGLWLAPDPADPVLRLIEAVTDRWPDCLPYGGAYLDDPDDVGPHLTVALGQDAEELRALAEEVTTRLPLTTRVAGLDLVVGDEDGNWSLRESFPFAPRGTPTRD</sequence>
<organism evidence="1 2">
    <name type="scientific">Embleya scabrispora</name>
    <dbReference type="NCBI Taxonomy" id="159449"/>
    <lineage>
        <taxon>Bacteria</taxon>
        <taxon>Bacillati</taxon>
        <taxon>Actinomycetota</taxon>
        <taxon>Actinomycetes</taxon>
        <taxon>Kitasatosporales</taxon>
        <taxon>Streptomycetaceae</taxon>
        <taxon>Embleya</taxon>
    </lineage>
</organism>
<dbReference type="SUPFAM" id="SSF55144">
    <property type="entry name" value="LigT-like"/>
    <property type="match status" value="1"/>
</dbReference>
<evidence type="ECO:0000313" key="2">
    <source>
        <dbReference type="Proteomes" id="UP000190037"/>
    </source>
</evidence>
<evidence type="ECO:0008006" key="3">
    <source>
        <dbReference type="Google" id="ProtNLM"/>
    </source>
</evidence>
<dbReference type="EMBL" id="MWQN01000002">
    <property type="protein sequence ID" value="OPC79012.1"/>
    <property type="molecule type" value="Genomic_DNA"/>
</dbReference>
<gene>
    <name evidence="1" type="ORF">B4N89_33445</name>
</gene>
<dbReference type="AlphaFoldDB" id="A0A1T3NQP5"/>
<keyword evidence="2" id="KW-1185">Reference proteome</keyword>
<dbReference type="OrthoDB" id="2082235at2"/>
<dbReference type="Gene3D" id="3.90.1140.10">
    <property type="entry name" value="Cyclic phosphodiesterase"/>
    <property type="match status" value="1"/>
</dbReference>
<protein>
    <recommendedName>
        <fullName evidence="3">2'-5' RNA ligase</fullName>
    </recommendedName>
</protein>
<dbReference type="STRING" id="159449.B4N89_33445"/>
<dbReference type="Pfam" id="PF13563">
    <property type="entry name" value="2_5_RNA_ligase2"/>
    <property type="match status" value="1"/>
</dbReference>